<evidence type="ECO:0000313" key="1">
    <source>
        <dbReference type="EMBL" id="MBO0357788.1"/>
    </source>
</evidence>
<reference evidence="1" key="1">
    <citation type="submission" date="2021-03" db="EMBL/GenBank/DDBJ databases">
        <authorList>
            <person name="Kim M.K."/>
        </authorList>
    </citation>
    <scope>NUCLEOTIDE SEQUENCE</scope>
    <source>
        <strain evidence="1">BT186</strain>
    </source>
</reference>
<dbReference type="Proteomes" id="UP000664144">
    <property type="component" value="Unassembled WGS sequence"/>
</dbReference>
<keyword evidence="1" id="KW-0560">Oxidoreductase</keyword>
<organism evidence="1 2">
    <name type="scientific">Hymenobacter telluris</name>
    <dbReference type="NCBI Taxonomy" id="2816474"/>
    <lineage>
        <taxon>Bacteria</taxon>
        <taxon>Pseudomonadati</taxon>
        <taxon>Bacteroidota</taxon>
        <taxon>Cytophagia</taxon>
        <taxon>Cytophagales</taxon>
        <taxon>Hymenobacteraceae</taxon>
        <taxon>Hymenobacter</taxon>
    </lineage>
</organism>
<dbReference type="AlphaFoldDB" id="A0A939EXM5"/>
<comment type="caution">
    <text evidence="1">The sequence shown here is derived from an EMBL/GenBank/DDBJ whole genome shotgun (WGS) entry which is preliminary data.</text>
</comment>
<evidence type="ECO:0000313" key="2">
    <source>
        <dbReference type="Proteomes" id="UP000664144"/>
    </source>
</evidence>
<dbReference type="EMBL" id="JAFLQZ010000004">
    <property type="protein sequence ID" value="MBO0357788.1"/>
    <property type="molecule type" value="Genomic_DNA"/>
</dbReference>
<dbReference type="InterPro" id="IPR049574">
    <property type="entry name" value="CrtA-like"/>
</dbReference>
<gene>
    <name evidence="1" type="ORF">J0X19_07510</name>
</gene>
<dbReference type="GO" id="GO:0004497">
    <property type="term" value="F:monooxygenase activity"/>
    <property type="evidence" value="ECO:0007669"/>
    <property type="project" value="UniProtKB-KW"/>
</dbReference>
<sequence length="243" mass="27586">MLFVCGLHTTVTLFTLRPNQKRWGLAQMGTSPPQLQKVSGLRFFKLAGSGNANGFGLWPNLHRYGFLAVWDSAAAAAAFFQEHALWQEYRQRSVETWTLDLAPLKSHGLWDGTNPFDYETPDLTPTDNAPVAVLTRASIRWQKTWRFWQYVAPTSAAVAHADGVRAAIGLGELPIIRQATFSVWESAQKMQQYAYRDATHREVIKLTRQEKWYGEELFARFQVLRSEGTLDGKNPLEKLQSTI</sequence>
<name>A0A939EXM5_9BACT</name>
<proteinExistence type="predicted"/>
<dbReference type="CDD" id="cd21650">
    <property type="entry name" value="CrtA-like"/>
    <property type="match status" value="1"/>
</dbReference>
<keyword evidence="2" id="KW-1185">Reference proteome</keyword>
<accession>A0A939EXM5</accession>
<keyword evidence="1" id="KW-0503">Monooxygenase</keyword>
<protein>
    <submittedName>
        <fullName evidence="1">Spheroidene monooxygenase</fullName>
    </submittedName>
</protein>